<sequence length="182" mass="19683">MPNDCIAPTPTCCPPANSKSAHPLPLPYHPRDRLYSDRIGSFLTSTTNLHISRTDALDEGLVSFIFPTSRSPLSFTLASNNRALVLNEWHSFQGCTEGLRGVTGRVNGPPLSGLSASSPTSSQLPAIDPKHCKTAPPPAGPFEVPEAVHLLPLAPTLPPFPEQVRLPPRRPDLFLFDYLSLS</sequence>
<gene>
    <name evidence="1" type="ORF">JAAARDRAFT_200694</name>
</gene>
<accession>A0A067P3Z3</accession>
<evidence type="ECO:0000313" key="1">
    <source>
        <dbReference type="EMBL" id="KDQ49633.1"/>
    </source>
</evidence>
<keyword evidence="2" id="KW-1185">Reference proteome</keyword>
<dbReference type="Proteomes" id="UP000027265">
    <property type="component" value="Unassembled WGS sequence"/>
</dbReference>
<proteinExistence type="predicted"/>
<name>A0A067P3Z3_9AGAM</name>
<dbReference type="InParanoid" id="A0A067P3Z3"/>
<dbReference type="EMBL" id="KL197778">
    <property type="protein sequence ID" value="KDQ49633.1"/>
    <property type="molecule type" value="Genomic_DNA"/>
</dbReference>
<dbReference type="HOGENOM" id="CLU_1482196_0_0_1"/>
<dbReference type="AlphaFoldDB" id="A0A067P3Z3"/>
<reference evidence="2" key="1">
    <citation type="journal article" date="2014" name="Proc. Natl. Acad. Sci. U.S.A.">
        <title>Extensive sampling of basidiomycete genomes demonstrates inadequacy of the white-rot/brown-rot paradigm for wood decay fungi.</title>
        <authorList>
            <person name="Riley R."/>
            <person name="Salamov A.A."/>
            <person name="Brown D.W."/>
            <person name="Nagy L.G."/>
            <person name="Floudas D."/>
            <person name="Held B.W."/>
            <person name="Levasseur A."/>
            <person name="Lombard V."/>
            <person name="Morin E."/>
            <person name="Otillar R."/>
            <person name="Lindquist E.A."/>
            <person name="Sun H."/>
            <person name="LaButti K.M."/>
            <person name="Schmutz J."/>
            <person name="Jabbour D."/>
            <person name="Luo H."/>
            <person name="Baker S.E."/>
            <person name="Pisabarro A.G."/>
            <person name="Walton J.D."/>
            <person name="Blanchette R.A."/>
            <person name="Henrissat B."/>
            <person name="Martin F."/>
            <person name="Cullen D."/>
            <person name="Hibbett D.S."/>
            <person name="Grigoriev I.V."/>
        </authorList>
    </citation>
    <scope>NUCLEOTIDE SEQUENCE [LARGE SCALE GENOMIC DNA]</scope>
    <source>
        <strain evidence="2">MUCL 33604</strain>
    </source>
</reference>
<organism evidence="1 2">
    <name type="scientific">Jaapia argillacea MUCL 33604</name>
    <dbReference type="NCBI Taxonomy" id="933084"/>
    <lineage>
        <taxon>Eukaryota</taxon>
        <taxon>Fungi</taxon>
        <taxon>Dikarya</taxon>
        <taxon>Basidiomycota</taxon>
        <taxon>Agaricomycotina</taxon>
        <taxon>Agaricomycetes</taxon>
        <taxon>Agaricomycetidae</taxon>
        <taxon>Jaapiales</taxon>
        <taxon>Jaapiaceae</taxon>
        <taxon>Jaapia</taxon>
    </lineage>
</organism>
<protein>
    <submittedName>
        <fullName evidence="1">Uncharacterized protein</fullName>
    </submittedName>
</protein>
<evidence type="ECO:0000313" key="2">
    <source>
        <dbReference type="Proteomes" id="UP000027265"/>
    </source>
</evidence>